<dbReference type="GO" id="GO:0009089">
    <property type="term" value="P:lysine biosynthetic process via diaminopimelate"/>
    <property type="evidence" value="ECO:0007669"/>
    <property type="project" value="TreeGrafter"/>
</dbReference>
<dbReference type="InterPro" id="IPR022643">
    <property type="entry name" value="De-COase2_C"/>
</dbReference>
<dbReference type="AlphaFoldDB" id="A0A2I2KW02"/>
<dbReference type="Gene3D" id="2.40.37.10">
    <property type="entry name" value="Lyase, Ornithine Decarboxylase, Chain A, domain 1"/>
    <property type="match status" value="1"/>
</dbReference>
<keyword evidence="5" id="KW-1185">Reference proteome</keyword>
<dbReference type="InterPro" id="IPR009006">
    <property type="entry name" value="Ala_racemase/Decarboxylase_C"/>
</dbReference>
<keyword evidence="2" id="KW-0663">Pyridoxal phosphate</keyword>
<organism evidence="4 5">
    <name type="scientific">Frankia canadensis</name>
    <dbReference type="NCBI Taxonomy" id="1836972"/>
    <lineage>
        <taxon>Bacteria</taxon>
        <taxon>Bacillati</taxon>
        <taxon>Actinomycetota</taxon>
        <taxon>Actinomycetes</taxon>
        <taxon>Frankiales</taxon>
        <taxon>Frankiaceae</taxon>
        <taxon>Frankia</taxon>
    </lineage>
</organism>
<evidence type="ECO:0000313" key="5">
    <source>
        <dbReference type="Proteomes" id="UP000234331"/>
    </source>
</evidence>
<comment type="cofactor">
    <cofactor evidence="1">
        <name>pyridoxal 5'-phosphate</name>
        <dbReference type="ChEBI" id="CHEBI:597326"/>
    </cofactor>
</comment>
<protein>
    <recommendedName>
        <fullName evidence="3">Orn/DAP/Arg decarboxylase 2 C-terminal domain-containing protein</fullName>
    </recommendedName>
</protein>
<dbReference type="SUPFAM" id="SSF50621">
    <property type="entry name" value="Alanine racemase C-terminal domain-like"/>
    <property type="match status" value="1"/>
</dbReference>
<evidence type="ECO:0000259" key="3">
    <source>
        <dbReference type="Pfam" id="PF00278"/>
    </source>
</evidence>
<evidence type="ECO:0000313" key="4">
    <source>
        <dbReference type="EMBL" id="SNQ49828.1"/>
    </source>
</evidence>
<evidence type="ECO:0000256" key="2">
    <source>
        <dbReference type="ARBA" id="ARBA00022898"/>
    </source>
</evidence>
<dbReference type="Proteomes" id="UP000234331">
    <property type="component" value="Unassembled WGS sequence"/>
</dbReference>
<accession>A0A2I2KW02</accession>
<sequence length="144" mass="15306">MRRHFGATDLPHLVIEPGRGLVADAGVTVSRVRAVLPREDGVTYVVLDAGIWNAGLVETLGGIEYRVTAPDHPPDAPTRPVTLCGPTCDSLDRLIAREPYRLPRALTDGDRMAIWSTGAYATTLASVDFNGLPALALHTLAPAG</sequence>
<evidence type="ECO:0000256" key="1">
    <source>
        <dbReference type="ARBA" id="ARBA00001933"/>
    </source>
</evidence>
<gene>
    <name evidence="4" type="ORF">FRACA_380019</name>
</gene>
<dbReference type="GO" id="GO:0008836">
    <property type="term" value="F:diaminopimelate decarboxylase activity"/>
    <property type="evidence" value="ECO:0007669"/>
    <property type="project" value="TreeGrafter"/>
</dbReference>
<dbReference type="RefSeq" id="WP_243407799.1">
    <property type="nucleotide sequence ID" value="NZ_FZMO01000312.1"/>
</dbReference>
<dbReference type="PANTHER" id="PTHR43727">
    <property type="entry name" value="DIAMINOPIMELATE DECARBOXYLASE"/>
    <property type="match status" value="1"/>
</dbReference>
<name>A0A2I2KW02_9ACTN</name>
<reference evidence="4 5" key="1">
    <citation type="submission" date="2017-06" db="EMBL/GenBank/DDBJ databases">
        <authorList>
            <person name="Kim H.J."/>
            <person name="Triplett B.A."/>
        </authorList>
    </citation>
    <scope>NUCLEOTIDE SEQUENCE [LARGE SCALE GENOMIC DNA]</scope>
    <source>
        <strain evidence="4">FRACA_ARgP5</strain>
    </source>
</reference>
<proteinExistence type="predicted"/>
<feature type="domain" description="Orn/DAP/Arg decarboxylase 2 C-terminal" evidence="3">
    <location>
        <begin position="24"/>
        <end position="118"/>
    </location>
</feature>
<dbReference type="Pfam" id="PF00278">
    <property type="entry name" value="Orn_DAP_Arg_deC"/>
    <property type="match status" value="1"/>
</dbReference>
<dbReference type="EMBL" id="FZMO01000312">
    <property type="protein sequence ID" value="SNQ49828.1"/>
    <property type="molecule type" value="Genomic_DNA"/>
</dbReference>
<dbReference type="PANTHER" id="PTHR43727:SF2">
    <property type="entry name" value="GROUP IV DECARBOXYLASE"/>
    <property type="match status" value="1"/>
</dbReference>